<dbReference type="PANTHER" id="PTHR35807">
    <property type="entry name" value="TRANSCRIPTIONAL REGULATOR REDD-RELATED"/>
    <property type="match status" value="1"/>
</dbReference>
<feature type="region of interest" description="Disordered" evidence="7">
    <location>
        <begin position="1"/>
        <end position="24"/>
    </location>
</feature>
<dbReference type="GO" id="GO:0000160">
    <property type="term" value="P:phosphorelay signal transduction system"/>
    <property type="evidence" value="ECO:0007669"/>
    <property type="project" value="UniProtKB-KW"/>
</dbReference>
<dbReference type="SUPFAM" id="SSF48452">
    <property type="entry name" value="TPR-like"/>
    <property type="match status" value="1"/>
</dbReference>
<evidence type="ECO:0000256" key="2">
    <source>
        <dbReference type="ARBA" id="ARBA00023012"/>
    </source>
</evidence>
<dbReference type="RefSeq" id="WP_075029631.1">
    <property type="nucleotide sequence ID" value="NZ_FONR01000010.1"/>
</dbReference>
<feature type="compositionally biased region" description="Gly residues" evidence="7">
    <location>
        <begin position="1"/>
        <end position="10"/>
    </location>
</feature>
<keyword evidence="2" id="KW-0902">Two-component regulatory system</keyword>
<dbReference type="Gene3D" id="1.10.10.10">
    <property type="entry name" value="Winged helix-like DNA-binding domain superfamily/Winged helix DNA-binding domain"/>
    <property type="match status" value="1"/>
</dbReference>
<dbReference type="Gene3D" id="1.25.40.10">
    <property type="entry name" value="Tetratricopeptide repeat domain"/>
    <property type="match status" value="1"/>
</dbReference>
<evidence type="ECO:0000313" key="10">
    <source>
        <dbReference type="Proteomes" id="UP000181942"/>
    </source>
</evidence>
<evidence type="ECO:0000259" key="8">
    <source>
        <dbReference type="PROSITE" id="PS51755"/>
    </source>
</evidence>
<sequence>MRRAWQGGGTSRSDADPDAGVETGPTQLNLLGPLEILVSGVTVSPGGAKPQILFAYLCLHANRHVSVDNIIEAVWGEAPPSSAKKNIQLYVSRLRRQFAYATGVRLITTSDGYQLTAESDQVDLERCQQLRQLGQESLHNGAPKEAGRLLREAIRLWRGKPLSGLTHTLVMQAEAARLEQFRLGLLMKYFQAQLADGQHFEIIPELLATVADHPHQERLRADLMMALWRSGQRHAALATYREAYQLLADDLGIFPGRQLHALHQAILADDADIMGGLTTDRSVSP</sequence>
<gene>
    <name evidence="9" type="ORF">SAMN02787118_11022</name>
</gene>
<comment type="similarity">
    <text evidence="1">Belongs to the AfsR/DnrI/RedD regulatory family.</text>
</comment>
<keyword evidence="5" id="KW-0804">Transcription</keyword>
<dbReference type="InterPro" id="IPR001867">
    <property type="entry name" value="OmpR/PhoB-type_DNA-bd"/>
</dbReference>
<dbReference type="InterPro" id="IPR005158">
    <property type="entry name" value="BTAD"/>
</dbReference>
<dbReference type="Pfam" id="PF00486">
    <property type="entry name" value="Trans_reg_C"/>
    <property type="match status" value="1"/>
</dbReference>
<feature type="DNA-binding region" description="OmpR/PhoB-type" evidence="6">
    <location>
        <begin position="18"/>
        <end position="117"/>
    </location>
</feature>
<dbReference type="Proteomes" id="UP000181942">
    <property type="component" value="Unassembled WGS sequence"/>
</dbReference>
<dbReference type="Pfam" id="PF03704">
    <property type="entry name" value="BTAD"/>
    <property type="match status" value="1"/>
</dbReference>
<dbReference type="SMART" id="SM01043">
    <property type="entry name" value="BTAD"/>
    <property type="match status" value="1"/>
</dbReference>
<dbReference type="AlphaFoldDB" id="A0A1I2KI82"/>
<evidence type="ECO:0000256" key="5">
    <source>
        <dbReference type="ARBA" id="ARBA00023163"/>
    </source>
</evidence>
<evidence type="ECO:0000256" key="4">
    <source>
        <dbReference type="ARBA" id="ARBA00023125"/>
    </source>
</evidence>
<dbReference type="EMBL" id="FONR01000010">
    <property type="protein sequence ID" value="SFF64656.1"/>
    <property type="molecule type" value="Genomic_DNA"/>
</dbReference>
<evidence type="ECO:0000256" key="1">
    <source>
        <dbReference type="ARBA" id="ARBA00005820"/>
    </source>
</evidence>
<proteinExistence type="inferred from homology"/>
<feature type="domain" description="OmpR/PhoB-type" evidence="8">
    <location>
        <begin position="18"/>
        <end position="117"/>
    </location>
</feature>
<evidence type="ECO:0000256" key="6">
    <source>
        <dbReference type="PROSITE-ProRule" id="PRU01091"/>
    </source>
</evidence>
<accession>A0A1I2KI82</accession>
<dbReference type="GO" id="GO:0006355">
    <property type="term" value="P:regulation of DNA-templated transcription"/>
    <property type="evidence" value="ECO:0007669"/>
    <property type="project" value="InterPro"/>
</dbReference>
<dbReference type="PANTHER" id="PTHR35807:SF1">
    <property type="entry name" value="TRANSCRIPTIONAL REGULATOR REDD"/>
    <property type="match status" value="1"/>
</dbReference>
<dbReference type="InterPro" id="IPR051677">
    <property type="entry name" value="AfsR-DnrI-RedD_regulator"/>
</dbReference>
<keyword evidence="3" id="KW-0805">Transcription regulation</keyword>
<dbReference type="InterPro" id="IPR016032">
    <property type="entry name" value="Sig_transdc_resp-reg_C-effctor"/>
</dbReference>
<evidence type="ECO:0000313" key="9">
    <source>
        <dbReference type="EMBL" id="SFF64656.1"/>
    </source>
</evidence>
<keyword evidence="4 6" id="KW-0238">DNA-binding</keyword>
<evidence type="ECO:0000256" key="7">
    <source>
        <dbReference type="SAM" id="MobiDB-lite"/>
    </source>
</evidence>
<dbReference type="InterPro" id="IPR036388">
    <property type="entry name" value="WH-like_DNA-bd_sf"/>
</dbReference>
<dbReference type="PROSITE" id="PS51755">
    <property type="entry name" value="OMPR_PHOB"/>
    <property type="match status" value="1"/>
</dbReference>
<name>A0A1I2KI82_9ACTN</name>
<evidence type="ECO:0000256" key="3">
    <source>
        <dbReference type="ARBA" id="ARBA00023015"/>
    </source>
</evidence>
<dbReference type="InterPro" id="IPR011990">
    <property type="entry name" value="TPR-like_helical_dom_sf"/>
</dbReference>
<dbReference type="CDD" id="cd15831">
    <property type="entry name" value="BTAD"/>
    <property type="match status" value="1"/>
</dbReference>
<dbReference type="SUPFAM" id="SSF46894">
    <property type="entry name" value="C-terminal effector domain of the bipartite response regulators"/>
    <property type="match status" value="1"/>
</dbReference>
<dbReference type="SMART" id="SM00862">
    <property type="entry name" value="Trans_reg_C"/>
    <property type="match status" value="1"/>
</dbReference>
<dbReference type="GO" id="GO:0003677">
    <property type="term" value="F:DNA binding"/>
    <property type="evidence" value="ECO:0007669"/>
    <property type="project" value="UniProtKB-UniRule"/>
</dbReference>
<protein>
    <submittedName>
        <fullName evidence="9">DNA-binding transcriptional activator of the SARP family</fullName>
    </submittedName>
</protein>
<reference evidence="9 10" key="1">
    <citation type="submission" date="2016-10" db="EMBL/GenBank/DDBJ databases">
        <authorList>
            <person name="de Groot N.N."/>
        </authorList>
    </citation>
    <scope>NUCLEOTIDE SEQUENCE [LARGE SCALE GENOMIC DNA]</scope>
    <source>
        <strain evidence="9 10">OK461</strain>
    </source>
</reference>
<organism evidence="9 10">
    <name type="scientific">Streptomyces mirabilis</name>
    <dbReference type="NCBI Taxonomy" id="68239"/>
    <lineage>
        <taxon>Bacteria</taxon>
        <taxon>Bacillati</taxon>
        <taxon>Actinomycetota</taxon>
        <taxon>Actinomycetes</taxon>
        <taxon>Kitasatosporales</taxon>
        <taxon>Streptomycetaceae</taxon>
        <taxon>Streptomyces</taxon>
    </lineage>
</organism>